<name>A0A1V4II74_9CLOT</name>
<reference evidence="2 3" key="1">
    <citation type="submission" date="2017-03" db="EMBL/GenBank/DDBJ databases">
        <title>Genome sequence of Clostridium oryzae DSM 28571.</title>
        <authorList>
            <person name="Poehlein A."/>
            <person name="Daniel R."/>
        </authorList>
    </citation>
    <scope>NUCLEOTIDE SEQUENCE [LARGE SCALE GENOMIC DNA]</scope>
    <source>
        <strain evidence="2 3">DSM 28571</strain>
    </source>
</reference>
<evidence type="ECO:0000313" key="2">
    <source>
        <dbReference type="EMBL" id="OPJ59653.1"/>
    </source>
</evidence>
<dbReference type="Proteomes" id="UP000190080">
    <property type="component" value="Unassembled WGS sequence"/>
</dbReference>
<evidence type="ECO:0000256" key="1">
    <source>
        <dbReference type="SAM" id="MobiDB-lite"/>
    </source>
</evidence>
<feature type="region of interest" description="Disordered" evidence="1">
    <location>
        <begin position="1"/>
        <end position="20"/>
    </location>
</feature>
<dbReference type="OrthoDB" id="1911631at2"/>
<sequence>MKKSDYSNLSNRDSMFPKERRIRRRRKYDEQIKIVSRNIDKVDIEVTGVDISIYGIGFISDSNFEKDDILEMLFYYESITIPAIIEVTHSNLYDDGFFTGGKFIGMQNLYREILREFLDK</sequence>
<keyword evidence="3" id="KW-1185">Reference proteome</keyword>
<proteinExistence type="predicted"/>
<protein>
    <recommendedName>
        <fullName evidence="4">PilZ domain-containing protein</fullName>
    </recommendedName>
</protein>
<organism evidence="2 3">
    <name type="scientific">Clostridium oryzae</name>
    <dbReference type="NCBI Taxonomy" id="1450648"/>
    <lineage>
        <taxon>Bacteria</taxon>
        <taxon>Bacillati</taxon>
        <taxon>Bacillota</taxon>
        <taxon>Clostridia</taxon>
        <taxon>Eubacteriales</taxon>
        <taxon>Clostridiaceae</taxon>
        <taxon>Clostridium</taxon>
    </lineage>
</organism>
<gene>
    <name evidence="2" type="ORF">CLORY_31970</name>
</gene>
<evidence type="ECO:0000313" key="3">
    <source>
        <dbReference type="Proteomes" id="UP000190080"/>
    </source>
</evidence>
<dbReference type="RefSeq" id="WP_079426309.1">
    <property type="nucleotide sequence ID" value="NZ_MZGV01000041.1"/>
</dbReference>
<dbReference type="Gene3D" id="2.40.10.220">
    <property type="entry name" value="predicted glycosyltransferase like domains"/>
    <property type="match status" value="1"/>
</dbReference>
<comment type="caution">
    <text evidence="2">The sequence shown here is derived from an EMBL/GenBank/DDBJ whole genome shotgun (WGS) entry which is preliminary data.</text>
</comment>
<dbReference type="AlphaFoldDB" id="A0A1V4II74"/>
<accession>A0A1V4II74</accession>
<dbReference type="EMBL" id="MZGV01000041">
    <property type="protein sequence ID" value="OPJ59653.1"/>
    <property type="molecule type" value="Genomic_DNA"/>
</dbReference>
<evidence type="ECO:0008006" key="4">
    <source>
        <dbReference type="Google" id="ProtNLM"/>
    </source>
</evidence>
<feature type="compositionally biased region" description="Polar residues" evidence="1">
    <location>
        <begin position="1"/>
        <end position="13"/>
    </location>
</feature>